<dbReference type="AlphaFoldDB" id="A0A7X2TQ22"/>
<dbReference type="InterPro" id="IPR011063">
    <property type="entry name" value="TilS/TtcA_N"/>
</dbReference>
<dbReference type="NCBIfam" id="TIGR02432">
    <property type="entry name" value="lysidine_TilS_N"/>
    <property type="match status" value="1"/>
</dbReference>
<evidence type="ECO:0000313" key="9">
    <source>
        <dbReference type="Proteomes" id="UP000460549"/>
    </source>
</evidence>
<keyword evidence="2 6" id="KW-0819">tRNA processing</keyword>
<accession>A0A7X2TQ22</accession>
<organism evidence="8 9">
    <name type="scientific">Bullifex porci</name>
    <dbReference type="NCBI Taxonomy" id="2606638"/>
    <lineage>
        <taxon>Bacteria</taxon>
        <taxon>Pseudomonadati</taxon>
        <taxon>Spirochaetota</taxon>
        <taxon>Spirochaetia</taxon>
        <taxon>Spirochaetales</taxon>
        <taxon>Spirochaetaceae</taxon>
        <taxon>Bullifex</taxon>
    </lineage>
</organism>
<dbReference type="GO" id="GO:0032267">
    <property type="term" value="F:tRNA(Ile)-lysidine synthase activity"/>
    <property type="evidence" value="ECO:0007669"/>
    <property type="project" value="UniProtKB-EC"/>
</dbReference>
<protein>
    <recommendedName>
        <fullName evidence="6">tRNA(Ile)-lysidine synthase</fullName>
        <ecNumber evidence="6">6.3.4.19</ecNumber>
    </recommendedName>
    <alternativeName>
        <fullName evidence="6">tRNA(Ile)-2-lysyl-cytidine synthase</fullName>
    </alternativeName>
    <alternativeName>
        <fullName evidence="6">tRNA(Ile)-lysidine synthetase</fullName>
    </alternativeName>
</protein>
<evidence type="ECO:0000313" key="8">
    <source>
        <dbReference type="EMBL" id="MSU05332.1"/>
    </source>
</evidence>
<keyword evidence="1 6" id="KW-0436">Ligase</keyword>
<evidence type="ECO:0000256" key="5">
    <source>
        <dbReference type="ARBA" id="ARBA00048539"/>
    </source>
</evidence>
<keyword evidence="6" id="KW-0963">Cytoplasm</keyword>
<evidence type="ECO:0000259" key="7">
    <source>
        <dbReference type="Pfam" id="PF01171"/>
    </source>
</evidence>
<dbReference type="Proteomes" id="UP000460549">
    <property type="component" value="Unassembled WGS sequence"/>
</dbReference>
<dbReference type="SUPFAM" id="SSF52402">
    <property type="entry name" value="Adenine nucleotide alpha hydrolases-like"/>
    <property type="match status" value="1"/>
</dbReference>
<evidence type="ECO:0000256" key="1">
    <source>
        <dbReference type="ARBA" id="ARBA00022598"/>
    </source>
</evidence>
<proteinExistence type="inferred from homology"/>
<evidence type="ECO:0000256" key="4">
    <source>
        <dbReference type="ARBA" id="ARBA00022840"/>
    </source>
</evidence>
<sequence length="425" mass="48860">MELFLIDLELKVNSYLEAYRIAKDEKIYVAFSGGADSLALLAILSKVMTTPPIAVYVDHNLRNRAELDLEIQRNIENCHKLGCKLIIHTLEQGEVNKLCKADRITVEAAARLLRYSYFDSLDSFVATAHNYDDQVESVFMRLLSGSTFQSLAGIRRKRGKYIRPLLDIKKSDIESYCLKNNLTFSYDSTNSQLFCLRNKIRHLVAPALNDELKQSLVNISNNISAFLDRINILASSNKGFYRTLDRKEFLSLIEIEADITILNFISFYTQDRVSKRELESIKDNIKKKKAIENNDYIITCTESEIRIYPPKFYYSARLRVDDEFMGLKFIKSDSKDALVLPCYDFIIRVNEEGDEIETVKARTKVKDLLSAMKIPYCLVVCSKEGIVGVFAACFGGKNRISKEFYLPNYEQHQRYDVISSTLLEF</sequence>
<dbReference type="PANTHER" id="PTHR43033:SF1">
    <property type="entry name" value="TRNA(ILE)-LYSIDINE SYNTHASE-RELATED"/>
    <property type="match status" value="1"/>
</dbReference>
<gene>
    <name evidence="6 8" type="primary">tilS</name>
    <name evidence="8" type="ORF">FYJ80_00830</name>
</gene>
<evidence type="ECO:0000256" key="6">
    <source>
        <dbReference type="HAMAP-Rule" id="MF_01161"/>
    </source>
</evidence>
<dbReference type="Gene3D" id="3.40.50.620">
    <property type="entry name" value="HUPs"/>
    <property type="match status" value="1"/>
</dbReference>
<dbReference type="EMBL" id="VUNN01000001">
    <property type="protein sequence ID" value="MSU05332.1"/>
    <property type="molecule type" value="Genomic_DNA"/>
</dbReference>
<dbReference type="CDD" id="cd01992">
    <property type="entry name" value="TilS_N"/>
    <property type="match status" value="1"/>
</dbReference>
<dbReference type="HAMAP" id="MF_01161">
    <property type="entry name" value="tRNA_Ile_lys_synt"/>
    <property type="match status" value="1"/>
</dbReference>
<comment type="subcellular location">
    <subcellularLocation>
        <location evidence="6">Cytoplasm</location>
    </subcellularLocation>
</comment>
<dbReference type="InterPro" id="IPR012795">
    <property type="entry name" value="tRNA_Ile_lys_synt_N"/>
</dbReference>
<dbReference type="GO" id="GO:0006400">
    <property type="term" value="P:tRNA modification"/>
    <property type="evidence" value="ECO:0007669"/>
    <property type="project" value="UniProtKB-UniRule"/>
</dbReference>
<evidence type="ECO:0000256" key="3">
    <source>
        <dbReference type="ARBA" id="ARBA00022741"/>
    </source>
</evidence>
<dbReference type="Pfam" id="PF01171">
    <property type="entry name" value="ATP_bind_3"/>
    <property type="match status" value="1"/>
</dbReference>
<keyword evidence="4 6" id="KW-0067">ATP-binding</keyword>
<dbReference type="EC" id="6.3.4.19" evidence="6"/>
<keyword evidence="3 6" id="KW-0547">Nucleotide-binding</keyword>
<keyword evidence="9" id="KW-1185">Reference proteome</keyword>
<feature type="domain" description="tRNA(Ile)-lysidine/2-thiocytidine synthase N-terminal" evidence="7">
    <location>
        <begin position="26"/>
        <end position="202"/>
    </location>
</feature>
<comment type="caution">
    <text evidence="8">The sequence shown here is derived from an EMBL/GenBank/DDBJ whole genome shotgun (WGS) entry which is preliminary data.</text>
</comment>
<dbReference type="PANTHER" id="PTHR43033">
    <property type="entry name" value="TRNA(ILE)-LYSIDINE SYNTHASE-RELATED"/>
    <property type="match status" value="1"/>
</dbReference>
<feature type="binding site" evidence="6">
    <location>
        <begin position="32"/>
        <end position="37"/>
    </location>
    <ligand>
        <name>ATP</name>
        <dbReference type="ChEBI" id="CHEBI:30616"/>
    </ligand>
</feature>
<dbReference type="InterPro" id="IPR012094">
    <property type="entry name" value="tRNA_Ile_lys_synt"/>
</dbReference>
<dbReference type="GO" id="GO:0005524">
    <property type="term" value="F:ATP binding"/>
    <property type="evidence" value="ECO:0007669"/>
    <property type="project" value="UniProtKB-UniRule"/>
</dbReference>
<comment type="domain">
    <text evidence="6">The N-terminal region contains the highly conserved SGGXDS motif, predicted to be a P-loop motif involved in ATP binding.</text>
</comment>
<name>A0A7X2TQ22_9SPIO</name>
<comment type="function">
    <text evidence="6">Ligates lysine onto the cytidine present at position 34 of the AUA codon-specific tRNA(Ile) that contains the anticodon CAU, in an ATP-dependent manner. Cytidine is converted to lysidine, thus changing the amino acid specificity of the tRNA from methionine to isoleucine.</text>
</comment>
<dbReference type="InterPro" id="IPR014729">
    <property type="entry name" value="Rossmann-like_a/b/a_fold"/>
</dbReference>
<comment type="catalytic activity">
    <reaction evidence="5 6">
        <text>cytidine(34) in tRNA(Ile2) + L-lysine + ATP = lysidine(34) in tRNA(Ile2) + AMP + diphosphate + H(+)</text>
        <dbReference type="Rhea" id="RHEA:43744"/>
        <dbReference type="Rhea" id="RHEA-COMP:10625"/>
        <dbReference type="Rhea" id="RHEA-COMP:10670"/>
        <dbReference type="ChEBI" id="CHEBI:15378"/>
        <dbReference type="ChEBI" id="CHEBI:30616"/>
        <dbReference type="ChEBI" id="CHEBI:32551"/>
        <dbReference type="ChEBI" id="CHEBI:33019"/>
        <dbReference type="ChEBI" id="CHEBI:82748"/>
        <dbReference type="ChEBI" id="CHEBI:83665"/>
        <dbReference type="ChEBI" id="CHEBI:456215"/>
        <dbReference type="EC" id="6.3.4.19"/>
    </reaction>
</comment>
<comment type="similarity">
    <text evidence="6">Belongs to the tRNA(Ile)-lysidine synthase family.</text>
</comment>
<dbReference type="GO" id="GO:0005737">
    <property type="term" value="C:cytoplasm"/>
    <property type="evidence" value="ECO:0007669"/>
    <property type="project" value="UniProtKB-SubCell"/>
</dbReference>
<reference evidence="8 9" key="1">
    <citation type="submission" date="2019-08" db="EMBL/GenBank/DDBJ databases">
        <title>In-depth cultivation of the pig gut microbiome towards novel bacterial diversity and tailored functional studies.</title>
        <authorList>
            <person name="Wylensek D."/>
            <person name="Hitch T.C.A."/>
            <person name="Clavel T."/>
        </authorList>
    </citation>
    <scope>NUCLEOTIDE SEQUENCE [LARGE SCALE GENOMIC DNA]</scope>
    <source>
        <strain evidence="8 9">NM-380-WT-3C1</strain>
    </source>
</reference>
<evidence type="ECO:0000256" key="2">
    <source>
        <dbReference type="ARBA" id="ARBA00022694"/>
    </source>
</evidence>